<evidence type="ECO:0000256" key="1">
    <source>
        <dbReference type="SAM" id="MobiDB-lite"/>
    </source>
</evidence>
<gene>
    <name evidence="2" type="ORF">FH971_02905</name>
</gene>
<sequence length="614" mass="68029">MHHKSILAILISGALLVGCGSSDDDSSTEITQPDSGTPTTQPDSGTPTTPVSEYNHQVTGLAVYQGALSGATVCADLNQNLVCDSDEPFTITDVDGNYQIDWKSEVETPDYYLVANWEAATATQSIQARSLALKIKNPTNRAAPKSIVSDEGKGTLIASPQYNGAINNLTHIKLSRVLEMKSQNLSDSDISQLSTQLDDLLANLYQLDATTLYAVSADASAKASFIRLEYAIAYLQQVIATQIPNLIAAEIIINAIYAELWKILSESGLSAEEFFSTDVFTLAANILFSDAAIALGFTELPIDSRILSQNDWDIVLGNIINENGFANTLSLTLSSDLNAFSLHNADNTKALNWLFKQPNLEFAFEVTFREDEEDDTQTECWNKTDKRWYTEDNGPVIEPTITGNTFNTVYTGTYVPITIDIDKITGANNSEYWQSVLNMSPEILKLDTLTWPDTLYRINITQTADVMCRDVDDYKTYELSSFVTEETLSTTMIAEILFDFYFPDNISIDEENQTIALLDDDGSIEQRFQITKSNSPSDQLLIEVAEIVEGSAQQYVSSDYFVLDNQQLIEVELNKTMQTSTANNVSVTFDNNTGFTQTLYQHLYDQVEPLIFGQ</sequence>
<name>A0A4Y5YBF7_9GAMM</name>
<dbReference type="EMBL" id="CP041036">
    <property type="protein sequence ID" value="QDE30015.1"/>
    <property type="molecule type" value="Genomic_DNA"/>
</dbReference>
<dbReference type="KEGG" id="spol:FH971_02905"/>
<dbReference type="RefSeq" id="WP_140233286.1">
    <property type="nucleotide sequence ID" value="NZ_CP041036.1"/>
</dbReference>
<dbReference type="Proteomes" id="UP000319809">
    <property type="component" value="Chromosome"/>
</dbReference>
<keyword evidence="3" id="KW-1185">Reference proteome</keyword>
<organism evidence="2 3">
    <name type="scientific">Shewanella polaris</name>
    <dbReference type="NCBI Taxonomy" id="2588449"/>
    <lineage>
        <taxon>Bacteria</taxon>
        <taxon>Pseudomonadati</taxon>
        <taxon>Pseudomonadota</taxon>
        <taxon>Gammaproteobacteria</taxon>
        <taxon>Alteromonadales</taxon>
        <taxon>Shewanellaceae</taxon>
        <taxon>Shewanella</taxon>
    </lineage>
</organism>
<dbReference type="PROSITE" id="PS51257">
    <property type="entry name" value="PROKAR_LIPOPROTEIN"/>
    <property type="match status" value="1"/>
</dbReference>
<feature type="region of interest" description="Disordered" evidence="1">
    <location>
        <begin position="22"/>
        <end position="51"/>
    </location>
</feature>
<feature type="compositionally biased region" description="Polar residues" evidence="1">
    <location>
        <begin position="28"/>
        <end position="51"/>
    </location>
</feature>
<dbReference type="AlphaFoldDB" id="A0A4Y5YBF7"/>
<evidence type="ECO:0000313" key="3">
    <source>
        <dbReference type="Proteomes" id="UP000319809"/>
    </source>
</evidence>
<accession>A0A4Y5YBF7</accession>
<proteinExistence type="predicted"/>
<dbReference type="SUPFAM" id="SSF117074">
    <property type="entry name" value="Hypothetical protein PA1324"/>
    <property type="match status" value="1"/>
</dbReference>
<evidence type="ECO:0000313" key="2">
    <source>
        <dbReference type="EMBL" id="QDE30015.1"/>
    </source>
</evidence>
<protein>
    <submittedName>
        <fullName evidence="2">Uncharacterized protein</fullName>
    </submittedName>
</protein>
<reference evidence="2 3" key="1">
    <citation type="submission" date="2019-06" db="EMBL/GenBank/DDBJ databases">
        <title>The genome of Shewanella sp. SM1901.</title>
        <authorList>
            <person name="Cha Q."/>
        </authorList>
    </citation>
    <scope>NUCLEOTIDE SEQUENCE [LARGE SCALE GENOMIC DNA]</scope>
    <source>
        <strain evidence="2 3">SM1901</strain>
    </source>
</reference>